<dbReference type="GeneID" id="31928625"/>
<comment type="function">
    <text evidence="1 7">Peptide chain release factor 1 directs the termination of translation in response to the peptide chain termination codons UAG and UAA.</text>
</comment>
<evidence type="ECO:0000313" key="11">
    <source>
        <dbReference type="EMBL" id="AJD53058.1"/>
    </source>
</evidence>
<organism evidence="11 12">
    <name type="scientific">Thalassospira xiamenensis M-5 = DSM 17429</name>
    <dbReference type="NCBI Taxonomy" id="1123366"/>
    <lineage>
        <taxon>Bacteria</taxon>
        <taxon>Pseudomonadati</taxon>
        <taxon>Pseudomonadota</taxon>
        <taxon>Alphaproteobacteria</taxon>
        <taxon>Rhodospirillales</taxon>
        <taxon>Thalassospiraceae</taxon>
        <taxon>Thalassospira</taxon>
    </lineage>
</organism>
<keyword evidence="4 7" id="KW-0488">Methylation</keyword>
<dbReference type="NCBIfam" id="TIGR00019">
    <property type="entry name" value="prfA"/>
    <property type="match status" value="1"/>
</dbReference>
<evidence type="ECO:0000259" key="10">
    <source>
        <dbReference type="PROSITE" id="PS00745"/>
    </source>
</evidence>
<dbReference type="FunFam" id="3.30.70.1660:FF:000002">
    <property type="entry name" value="Peptide chain release factor 1"/>
    <property type="match status" value="1"/>
</dbReference>
<dbReference type="Pfam" id="PF00472">
    <property type="entry name" value="RF-1"/>
    <property type="match status" value="1"/>
</dbReference>
<dbReference type="GO" id="GO:0016149">
    <property type="term" value="F:translation release factor activity, codon specific"/>
    <property type="evidence" value="ECO:0007669"/>
    <property type="project" value="UniProtKB-UniRule"/>
</dbReference>
<evidence type="ECO:0000256" key="9">
    <source>
        <dbReference type="SAM" id="MobiDB-lite"/>
    </source>
</evidence>
<keyword evidence="5 7" id="KW-0963">Cytoplasm</keyword>
<sequence length="360" mass="39875">MSLDPGKLDGVVRRFDELKSLLSGGAVDGDSFAKLSREYAELSPIVEAVEKVKKLRVDLEGAQEILDDAGSDRDMREMAEAEKYEILDALPKAEHDVKLMLLPKDDADEKNAILEIRAGTGGEEAALFAADLYRMYQRYAENRGWKFEQMDANENDLGGYKEVIVNVSGSGVFARLKFESGVHRVQRVPVTEGGGRIHTSAATVAVLPEAEEVDIHIDPKDLRIDTYRSQGAGGQHVNTTDSAVRITHIPTGVVAASQEAKSQHKNKEKAMKMLLSRLYDQERESKDSARAADRKSQVGSGDRSERIRTYNFPQGRVSDHRINLTLYRLDDFITGGPSVDEMIDALIAEDQAQKLAEIEN</sequence>
<evidence type="ECO:0000313" key="12">
    <source>
        <dbReference type="Proteomes" id="UP000007127"/>
    </source>
</evidence>
<evidence type="ECO:0000256" key="8">
    <source>
        <dbReference type="NCBIfam" id="TIGR00019"/>
    </source>
</evidence>
<evidence type="ECO:0000256" key="7">
    <source>
        <dbReference type="HAMAP-Rule" id="MF_00093"/>
    </source>
</evidence>
<reference evidence="11 12" key="1">
    <citation type="journal article" date="2012" name="J. Bacteriol.">
        <title>Genome sequence of Thalassospira xiamenensis type strain M-5.</title>
        <authorList>
            <person name="Lai Q."/>
            <person name="Shao Z."/>
        </authorList>
    </citation>
    <scope>NUCLEOTIDE SEQUENCE [LARGE SCALE GENOMIC DNA]</scope>
    <source>
        <strain evidence="11 12">M-5</strain>
    </source>
</reference>
<dbReference type="Gene3D" id="3.30.70.1660">
    <property type="match status" value="1"/>
</dbReference>
<dbReference type="PANTHER" id="PTHR43804:SF7">
    <property type="entry name" value="LD18447P"/>
    <property type="match status" value="1"/>
</dbReference>
<dbReference type="PANTHER" id="PTHR43804">
    <property type="entry name" value="LD18447P"/>
    <property type="match status" value="1"/>
</dbReference>
<proteinExistence type="inferred from homology"/>
<feature type="modified residue" description="N5-methylglutamine" evidence="7">
    <location>
        <position position="235"/>
    </location>
</feature>
<evidence type="ECO:0000256" key="6">
    <source>
        <dbReference type="ARBA" id="ARBA00022917"/>
    </source>
</evidence>
<dbReference type="Gene3D" id="6.10.140.1950">
    <property type="match status" value="1"/>
</dbReference>
<comment type="similarity">
    <text evidence="3 7">Belongs to the prokaryotic/mitochondrial release factor family.</text>
</comment>
<protein>
    <recommendedName>
        <fullName evidence="7 8">Peptide chain release factor 1</fullName>
        <shortName evidence="7">RF-1</shortName>
    </recommendedName>
</protein>
<evidence type="ECO:0000256" key="3">
    <source>
        <dbReference type="ARBA" id="ARBA00010835"/>
    </source>
</evidence>
<name>A0AB72UFQ6_9PROT</name>
<dbReference type="HAMAP" id="MF_00093">
    <property type="entry name" value="Rel_fac_1"/>
    <property type="match status" value="1"/>
</dbReference>
<dbReference type="SUPFAM" id="SSF75620">
    <property type="entry name" value="Release factor"/>
    <property type="match status" value="1"/>
</dbReference>
<dbReference type="InterPro" id="IPR004373">
    <property type="entry name" value="RF-1"/>
</dbReference>
<evidence type="ECO:0000256" key="1">
    <source>
        <dbReference type="ARBA" id="ARBA00002986"/>
    </source>
</evidence>
<dbReference type="InterPro" id="IPR005139">
    <property type="entry name" value="PCRF"/>
</dbReference>
<dbReference type="FunFam" id="3.30.160.20:FF:000004">
    <property type="entry name" value="Peptide chain release factor 1"/>
    <property type="match status" value="1"/>
</dbReference>
<dbReference type="Proteomes" id="UP000007127">
    <property type="component" value="Chromosome"/>
</dbReference>
<dbReference type="AlphaFoldDB" id="A0AB72UFQ6"/>
<evidence type="ECO:0000256" key="2">
    <source>
        <dbReference type="ARBA" id="ARBA00004496"/>
    </source>
</evidence>
<dbReference type="Pfam" id="PF03462">
    <property type="entry name" value="PCRF"/>
    <property type="match status" value="1"/>
</dbReference>
<feature type="region of interest" description="Disordered" evidence="9">
    <location>
        <begin position="282"/>
        <end position="307"/>
    </location>
</feature>
<comment type="subcellular location">
    <subcellularLocation>
        <location evidence="2 7">Cytoplasm</location>
    </subcellularLocation>
</comment>
<accession>A0AB72UFQ6</accession>
<dbReference type="FunFam" id="3.30.70.1660:FF:000004">
    <property type="entry name" value="Peptide chain release factor 1"/>
    <property type="match status" value="1"/>
</dbReference>
<dbReference type="NCBIfam" id="NF001859">
    <property type="entry name" value="PRK00591.1"/>
    <property type="match status" value="1"/>
</dbReference>
<dbReference type="PROSITE" id="PS00745">
    <property type="entry name" value="RF_PROK_I"/>
    <property type="match status" value="1"/>
</dbReference>
<keyword evidence="6 7" id="KW-0648">Protein biosynthesis</keyword>
<dbReference type="InterPro" id="IPR045853">
    <property type="entry name" value="Pep_chain_release_fac_I_sf"/>
</dbReference>
<dbReference type="EMBL" id="CP004388">
    <property type="protein sequence ID" value="AJD53058.1"/>
    <property type="molecule type" value="Genomic_DNA"/>
</dbReference>
<gene>
    <name evidence="7" type="primary">prfA</name>
    <name evidence="11" type="ORF">TH3_14760</name>
</gene>
<comment type="PTM">
    <text evidence="7">Methylated by PrmC. Methylation increases the termination efficiency of RF1.</text>
</comment>
<evidence type="ECO:0000256" key="5">
    <source>
        <dbReference type="ARBA" id="ARBA00022490"/>
    </source>
</evidence>
<dbReference type="SMART" id="SM00937">
    <property type="entry name" value="PCRF"/>
    <property type="match status" value="1"/>
</dbReference>
<dbReference type="Gene3D" id="3.30.160.20">
    <property type="match status" value="1"/>
</dbReference>
<dbReference type="InterPro" id="IPR000352">
    <property type="entry name" value="Pep_chain_release_fac_I"/>
</dbReference>
<dbReference type="GO" id="GO:0005829">
    <property type="term" value="C:cytosol"/>
    <property type="evidence" value="ECO:0007669"/>
    <property type="project" value="UniProtKB-ARBA"/>
</dbReference>
<dbReference type="KEGG" id="txi:TH3_14760"/>
<dbReference type="InterPro" id="IPR050057">
    <property type="entry name" value="Prokaryotic/Mito_RF"/>
</dbReference>
<evidence type="ECO:0000256" key="4">
    <source>
        <dbReference type="ARBA" id="ARBA00022481"/>
    </source>
</evidence>
<dbReference type="RefSeq" id="WP_007091116.1">
    <property type="nucleotide sequence ID" value="NZ_CP004388.1"/>
</dbReference>
<feature type="domain" description="Prokaryotic-type class I peptide chain release factors" evidence="10">
    <location>
        <begin position="228"/>
        <end position="244"/>
    </location>
</feature>